<reference evidence="3 4" key="2">
    <citation type="journal article" date="2011" name="Stand. Genomic Sci.">
        <title>Complete genome sequence of Truepera radiovictrix type strain (RQ-24).</title>
        <authorList>
            <person name="Ivanova N."/>
            <person name="Rohde C."/>
            <person name="Munk C."/>
            <person name="Nolan M."/>
            <person name="Lucas S."/>
            <person name="Del Rio T.G."/>
            <person name="Tice H."/>
            <person name="Deshpande S."/>
            <person name="Cheng J.F."/>
            <person name="Tapia R."/>
            <person name="Han C."/>
            <person name="Goodwin L."/>
            <person name="Pitluck S."/>
            <person name="Liolios K."/>
            <person name="Mavromatis K."/>
            <person name="Mikhailova N."/>
            <person name="Pati A."/>
            <person name="Chen A."/>
            <person name="Palaniappan K."/>
            <person name="Land M."/>
            <person name="Hauser L."/>
            <person name="Chang Y.J."/>
            <person name="Jeffries C.D."/>
            <person name="Brambilla E."/>
            <person name="Rohde M."/>
            <person name="Goker M."/>
            <person name="Tindall B.J."/>
            <person name="Woyke T."/>
            <person name="Bristow J."/>
            <person name="Eisen J.A."/>
            <person name="Markowitz V."/>
            <person name="Hugenholtz P."/>
            <person name="Kyrpides N.C."/>
            <person name="Klenk H.P."/>
            <person name="Lapidus A."/>
        </authorList>
    </citation>
    <scope>NUCLEOTIDE SEQUENCE [LARGE SCALE GENOMIC DNA]</scope>
    <source>
        <strain evidence="4">DSM 17093 / CIP 108686 / LMG 22925 / RQ-24</strain>
    </source>
</reference>
<dbReference type="GO" id="GO:0051607">
    <property type="term" value="P:defense response to virus"/>
    <property type="evidence" value="ECO:0007669"/>
    <property type="project" value="UniProtKB-KW"/>
</dbReference>
<organism evidence="3 4">
    <name type="scientific">Truepera radiovictrix (strain DSM 17093 / CIP 108686 / LMG 22925 / RQ-24)</name>
    <dbReference type="NCBI Taxonomy" id="649638"/>
    <lineage>
        <taxon>Bacteria</taxon>
        <taxon>Thermotogati</taxon>
        <taxon>Deinococcota</taxon>
        <taxon>Deinococci</taxon>
        <taxon>Trueperales</taxon>
        <taxon>Trueperaceae</taxon>
        <taxon>Truepera</taxon>
    </lineage>
</organism>
<name>D7CYE2_TRURR</name>
<dbReference type="KEGG" id="tra:Trad_1663"/>
<evidence type="ECO:0000313" key="3">
    <source>
        <dbReference type="EMBL" id="ADI14781.1"/>
    </source>
</evidence>
<dbReference type="AlphaFoldDB" id="D7CYE2"/>
<keyword evidence="4" id="KW-1185">Reference proteome</keyword>
<reference evidence="4" key="1">
    <citation type="submission" date="2010-05" db="EMBL/GenBank/DDBJ databases">
        <title>The complete genome of Truepera radiovictris DSM 17093.</title>
        <authorList>
            <consortium name="US DOE Joint Genome Institute (JGI-PGF)"/>
            <person name="Lucas S."/>
            <person name="Copeland A."/>
            <person name="Lapidus A."/>
            <person name="Glavina del Rio T."/>
            <person name="Dalin E."/>
            <person name="Tice H."/>
            <person name="Bruce D."/>
            <person name="Goodwin L."/>
            <person name="Pitluck S."/>
            <person name="Kyrpides N."/>
            <person name="Mavromatis K."/>
            <person name="Ovchinnikova G."/>
            <person name="Munk A.C."/>
            <person name="Detter J.C."/>
            <person name="Han C."/>
            <person name="Tapia R."/>
            <person name="Land M."/>
            <person name="Hauser L."/>
            <person name="Markowitz V."/>
            <person name="Cheng J.-F."/>
            <person name="Hugenholtz P."/>
            <person name="Woyke T."/>
            <person name="Wu D."/>
            <person name="Tindall B."/>
            <person name="Pomrenke H.G."/>
            <person name="Brambilla E."/>
            <person name="Klenk H.-P."/>
            <person name="Eisen J.A."/>
        </authorList>
    </citation>
    <scope>NUCLEOTIDE SEQUENCE [LARGE SCALE GENOMIC DNA]</scope>
    <source>
        <strain evidence="4">DSM 17093 / CIP 108686 / LMG 22925 / RQ-24</strain>
    </source>
</reference>
<gene>
    <name evidence="3" type="ordered locus">Trad_1663</name>
</gene>
<dbReference type="STRING" id="649638.Trad_1663"/>
<dbReference type="HOGENOM" id="CLU_043263_0_0_0"/>
<dbReference type="InterPro" id="IPR005537">
    <property type="entry name" value="RAMP_III_fam"/>
</dbReference>
<dbReference type="OrthoDB" id="190500at2"/>
<dbReference type="NCBIfam" id="TIGR01894">
    <property type="entry name" value="cas_TM1795_cmr1"/>
    <property type="match status" value="1"/>
</dbReference>
<evidence type="ECO:0000256" key="1">
    <source>
        <dbReference type="ARBA" id="ARBA00023118"/>
    </source>
</evidence>
<dbReference type="Pfam" id="PF03787">
    <property type="entry name" value="RAMPs"/>
    <property type="match status" value="1"/>
</dbReference>
<sequence>MPRTPPTAELPRLELKPPEQWTLHLKTITPMFGGSAETRQVDPEHPVRAASVRGHLRFWWRATAGAQYESADKLFKAESEIWGRVPQPLKDKDGKPKIDPHAHGKVRVEVAVTNPGQSIKPSSLGRAKGSPAQNGPLEGYFVHPFRENKKDNFPEAPGLTDVSFSVHLTFKDALSEAQMQQVKAAVRAWIAFGGVGARTRRGCGALTVMADQAEWLASDPEQLSEWFAGQREERVNHSVLLGARVFLSRPKEIAMEEVWRDLGRFWARFRKGHFTEKRPSYSPMSGGAWEDHSTLKRVRRGETIRLAKPYLGLPIVYQAFPNAFAGTLEAITSHGTRMASPVILKPCAFQDGVRGLVLVMSAPIPERISVKGQEHTLEVPQNDPVLRTLQARTPLEAVGIAAKKSGYSLEVTL</sequence>
<dbReference type="eggNOG" id="COG1367">
    <property type="taxonomic scope" value="Bacteria"/>
</dbReference>
<dbReference type="Proteomes" id="UP000000379">
    <property type="component" value="Chromosome"/>
</dbReference>
<dbReference type="InterPro" id="IPR007522">
    <property type="entry name" value="CRISPR-assoc_prot_TM1795"/>
</dbReference>
<evidence type="ECO:0000313" key="4">
    <source>
        <dbReference type="Proteomes" id="UP000000379"/>
    </source>
</evidence>
<evidence type="ECO:0000259" key="2">
    <source>
        <dbReference type="Pfam" id="PF03787"/>
    </source>
</evidence>
<keyword evidence="1" id="KW-0051">Antiviral defense</keyword>
<feature type="domain" description="CRISPR type III-associated protein" evidence="2">
    <location>
        <begin position="25"/>
        <end position="206"/>
    </location>
</feature>
<accession>D7CYE2</accession>
<dbReference type="RefSeq" id="WP_013178149.1">
    <property type="nucleotide sequence ID" value="NC_014221.1"/>
</dbReference>
<dbReference type="EMBL" id="CP002049">
    <property type="protein sequence ID" value="ADI14781.1"/>
    <property type="molecule type" value="Genomic_DNA"/>
</dbReference>
<protein>
    <submittedName>
        <fullName evidence="3">CRISPR-associated RAMP protein, Cmr1 family</fullName>
    </submittedName>
</protein>
<proteinExistence type="predicted"/>